<dbReference type="Proteomes" id="UP000286716">
    <property type="component" value="Unassembled WGS sequence"/>
</dbReference>
<dbReference type="PANTHER" id="PTHR47691">
    <property type="entry name" value="REGULATOR-RELATED"/>
    <property type="match status" value="1"/>
</dbReference>
<dbReference type="Gene3D" id="1.10.260.40">
    <property type="entry name" value="lambda repressor-like DNA-binding domains"/>
    <property type="match status" value="1"/>
</dbReference>
<keyword evidence="3" id="KW-1185">Reference proteome</keyword>
<evidence type="ECO:0000313" key="2">
    <source>
        <dbReference type="EMBL" id="RSM48739.1"/>
    </source>
</evidence>
<dbReference type="InterPro" id="IPR001387">
    <property type="entry name" value="Cro/C1-type_HTH"/>
</dbReference>
<gene>
    <name evidence="2" type="ORF">DMA12_06370</name>
</gene>
<dbReference type="CDD" id="cd00093">
    <property type="entry name" value="HTH_XRE"/>
    <property type="match status" value="1"/>
</dbReference>
<evidence type="ECO:0000313" key="3">
    <source>
        <dbReference type="Proteomes" id="UP000286716"/>
    </source>
</evidence>
<dbReference type="Pfam" id="PF13560">
    <property type="entry name" value="HTH_31"/>
    <property type="match status" value="1"/>
</dbReference>
<dbReference type="Gene3D" id="3.40.50.300">
    <property type="entry name" value="P-loop containing nucleotide triphosphate hydrolases"/>
    <property type="match status" value="1"/>
</dbReference>
<dbReference type="PROSITE" id="PS50943">
    <property type="entry name" value="HTH_CROC1"/>
    <property type="match status" value="1"/>
</dbReference>
<dbReference type="PANTHER" id="PTHR47691:SF3">
    <property type="entry name" value="HTH-TYPE TRANSCRIPTIONAL REGULATOR RV0890C-RELATED"/>
    <property type="match status" value="1"/>
</dbReference>
<dbReference type="GO" id="GO:0003677">
    <property type="term" value="F:DNA binding"/>
    <property type="evidence" value="ECO:0007669"/>
    <property type="project" value="InterPro"/>
</dbReference>
<dbReference type="SUPFAM" id="SSF47413">
    <property type="entry name" value="lambda repressor-like DNA-binding domains"/>
    <property type="match status" value="1"/>
</dbReference>
<sequence>MQRNFGELLKAHRTKRGATQRQLADLSTVSIRAIRDLESGRAHRPRRDTVRLIADGLGLRGRERADFEAAGCHPADGDFRLRCADPAPPPTPLNALLGRDEEVTAVRELLAAGSHRLVTITGLGGVGKSRLAQEVAVGVHESGGVVVLWSSAGGREQPLLGTGGPGELAVLIGDRPALLVLDGHEPDRVRLDDLAVLLRECRGLRILATAAAPFGLPGERVFPLTPLAVPEPGSSDPATLAAVPSVRLLVREVRQVRPGFTLDRTTAADVAALCRRLDGIPAALEAAACWFLVYEPAAVLEHVRTDPFALTADHLPGLRDTLDSAVRGLDAAEVSLLARLTGLDAGWSVGDVAGLTGIPAAAGARFVRRLVLHGLVRPAGQDRTRFRTLDLVNALGLDHRVAV</sequence>
<protein>
    <submittedName>
        <fullName evidence="2">XRE family transcriptional regulator</fullName>
    </submittedName>
</protein>
<proteinExistence type="predicted"/>
<dbReference type="AlphaFoldDB" id="A0A428X098"/>
<comment type="caution">
    <text evidence="2">The sequence shown here is derived from an EMBL/GenBank/DDBJ whole genome shotgun (WGS) entry which is preliminary data.</text>
</comment>
<dbReference type="OrthoDB" id="3427187at2"/>
<dbReference type="InterPro" id="IPR010982">
    <property type="entry name" value="Lambda_DNA-bd_dom_sf"/>
</dbReference>
<dbReference type="InterPro" id="IPR027417">
    <property type="entry name" value="P-loop_NTPase"/>
</dbReference>
<dbReference type="SMART" id="SM00530">
    <property type="entry name" value="HTH_XRE"/>
    <property type="match status" value="1"/>
</dbReference>
<dbReference type="RefSeq" id="WP_020647150.1">
    <property type="nucleotide sequence ID" value="NZ_QHHU01000006.1"/>
</dbReference>
<reference evidence="2 3" key="1">
    <citation type="submission" date="2018-05" db="EMBL/GenBank/DDBJ databases">
        <title>Evolution of GPA BGCs.</title>
        <authorList>
            <person name="Waglechner N."/>
            <person name="Wright G.D."/>
        </authorList>
    </citation>
    <scope>NUCLEOTIDE SEQUENCE [LARGE SCALE GENOMIC DNA]</scope>
    <source>
        <strain evidence="2 3">DSM 5908</strain>
    </source>
</reference>
<dbReference type="SUPFAM" id="SSF52540">
    <property type="entry name" value="P-loop containing nucleoside triphosphate hydrolases"/>
    <property type="match status" value="1"/>
</dbReference>
<organism evidence="2 3">
    <name type="scientific">Amycolatopsis balhimycina DSM 5908</name>
    <dbReference type="NCBI Taxonomy" id="1081091"/>
    <lineage>
        <taxon>Bacteria</taxon>
        <taxon>Bacillati</taxon>
        <taxon>Actinomycetota</taxon>
        <taxon>Actinomycetes</taxon>
        <taxon>Pseudonocardiales</taxon>
        <taxon>Pseudonocardiaceae</taxon>
        <taxon>Amycolatopsis</taxon>
    </lineage>
</organism>
<accession>A0A428X098</accession>
<feature type="domain" description="HTH cro/C1-type" evidence="1">
    <location>
        <begin position="9"/>
        <end position="64"/>
    </location>
</feature>
<name>A0A428X098_AMYBA</name>
<evidence type="ECO:0000259" key="1">
    <source>
        <dbReference type="PROSITE" id="PS50943"/>
    </source>
</evidence>
<dbReference type="EMBL" id="QHHU01000006">
    <property type="protein sequence ID" value="RSM48739.1"/>
    <property type="molecule type" value="Genomic_DNA"/>
</dbReference>